<dbReference type="Proteomes" id="UP000256709">
    <property type="component" value="Unassembled WGS sequence"/>
</dbReference>
<dbReference type="PANTHER" id="PTHR23028">
    <property type="entry name" value="ACETYLTRANSFERASE"/>
    <property type="match status" value="1"/>
</dbReference>
<comment type="caution">
    <text evidence="3">The sequence shown here is derived from an EMBL/GenBank/DDBJ whole genome shotgun (WGS) entry which is preliminary data.</text>
</comment>
<accession>A0A3E0W0X5</accession>
<dbReference type="OrthoDB" id="5242306at2"/>
<dbReference type="PANTHER" id="PTHR23028:SF53">
    <property type="entry name" value="ACYL_TRANSF_3 DOMAIN-CONTAINING PROTEIN"/>
    <property type="match status" value="1"/>
</dbReference>
<evidence type="ECO:0000313" key="4">
    <source>
        <dbReference type="Proteomes" id="UP000256709"/>
    </source>
</evidence>
<proteinExistence type="predicted"/>
<evidence type="ECO:0000256" key="1">
    <source>
        <dbReference type="SAM" id="Phobius"/>
    </source>
</evidence>
<feature type="transmembrane region" description="Helical" evidence="1">
    <location>
        <begin position="243"/>
        <end position="264"/>
    </location>
</feature>
<dbReference type="GO" id="GO:0016747">
    <property type="term" value="F:acyltransferase activity, transferring groups other than amino-acyl groups"/>
    <property type="evidence" value="ECO:0007669"/>
    <property type="project" value="InterPro"/>
</dbReference>
<name>A0A3E0W0X5_9MICO</name>
<sequence length="422" mass="46788">MSQQLLMPANNTLPKRFIGLDGLRGVLAICVVLVHATAQFNPQVLNTLHIEILGQAIVVFFVLSGVLIYWPFLNAILDDRPLPSLRKYARARFFRVYPAYVVAFLVANFALSAVFVTNAMKTVHADNDAGTGMITNPWSVLAHLTLVQNVVPRELQTGLSASWTLTSELTFYLLLPVFCVGAATLARRLKMNRVLAAALPGILLVAIGVASHIASVLWLRQSGISLLDSEWGATWQAVFTRSFFSWADNFGWGMLVGVAVSVWYRRGGFRFGRLPVRTLAWILVPVGLVASGISFLRFPTFIGVFFAIFSTGLVLLLMIPLKSGKTWGFARILDNRVLFWLGTISLSLYVWHFPVIIVLYRLGWIAGNDWSGWVWNTALVFAVAVAIASLSYRFVERPAIRSLRTTKKPAESDRPSISTASR</sequence>
<dbReference type="EMBL" id="NBXA01000006">
    <property type="protein sequence ID" value="RFA15796.1"/>
    <property type="molecule type" value="Genomic_DNA"/>
</dbReference>
<dbReference type="GO" id="GO:0000271">
    <property type="term" value="P:polysaccharide biosynthetic process"/>
    <property type="evidence" value="ECO:0007669"/>
    <property type="project" value="TreeGrafter"/>
</dbReference>
<feature type="transmembrane region" description="Helical" evidence="1">
    <location>
        <begin position="169"/>
        <end position="187"/>
    </location>
</feature>
<feature type="transmembrane region" description="Helical" evidence="1">
    <location>
        <begin position="52"/>
        <end position="73"/>
    </location>
</feature>
<feature type="transmembrane region" description="Helical" evidence="1">
    <location>
        <begin position="21"/>
        <end position="40"/>
    </location>
</feature>
<keyword evidence="1" id="KW-0812">Transmembrane</keyword>
<evidence type="ECO:0000313" key="3">
    <source>
        <dbReference type="EMBL" id="RFA15796.1"/>
    </source>
</evidence>
<feature type="transmembrane region" description="Helical" evidence="1">
    <location>
        <begin position="301"/>
        <end position="321"/>
    </location>
</feature>
<dbReference type="RefSeq" id="WP_116281884.1">
    <property type="nucleotide sequence ID" value="NZ_NBXA01000006.1"/>
</dbReference>
<dbReference type="GO" id="GO:0016020">
    <property type="term" value="C:membrane"/>
    <property type="evidence" value="ECO:0007669"/>
    <property type="project" value="TreeGrafter"/>
</dbReference>
<keyword evidence="1" id="KW-1133">Transmembrane helix</keyword>
<dbReference type="AlphaFoldDB" id="A0A3E0W0X5"/>
<dbReference type="InterPro" id="IPR002656">
    <property type="entry name" value="Acyl_transf_3_dom"/>
</dbReference>
<gene>
    <name evidence="3" type="ORF">B7R21_03580</name>
</gene>
<feature type="transmembrane region" description="Helical" evidence="1">
    <location>
        <begin position="337"/>
        <end position="360"/>
    </location>
</feature>
<dbReference type="InterPro" id="IPR050879">
    <property type="entry name" value="Acyltransferase_3"/>
</dbReference>
<organism evidence="3 4">
    <name type="scientific">Subtercola boreus</name>
    <dbReference type="NCBI Taxonomy" id="120213"/>
    <lineage>
        <taxon>Bacteria</taxon>
        <taxon>Bacillati</taxon>
        <taxon>Actinomycetota</taxon>
        <taxon>Actinomycetes</taxon>
        <taxon>Micrococcales</taxon>
        <taxon>Microbacteriaceae</taxon>
        <taxon>Subtercola</taxon>
    </lineage>
</organism>
<feature type="domain" description="Acyltransferase 3" evidence="2">
    <location>
        <begin position="18"/>
        <end position="391"/>
    </location>
</feature>
<feature type="transmembrane region" description="Helical" evidence="1">
    <location>
        <begin position="372"/>
        <end position="395"/>
    </location>
</feature>
<feature type="transmembrane region" description="Helical" evidence="1">
    <location>
        <begin position="194"/>
        <end position="219"/>
    </location>
</feature>
<dbReference type="Pfam" id="PF01757">
    <property type="entry name" value="Acyl_transf_3"/>
    <property type="match status" value="1"/>
</dbReference>
<protein>
    <recommendedName>
        <fullName evidence="2">Acyltransferase 3 domain-containing protein</fullName>
    </recommendedName>
</protein>
<reference evidence="3 4" key="1">
    <citation type="submission" date="2017-04" db="EMBL/GenBank/DDBJ databases">
        <title>Comparative genome analysis of Subtercola boreus.</title>
        <authorList>
            <person name="Cho Y.-J."/>
            <person name="Cho A."/>
            <person name="Kim O.-S."/>
            <person name="Lee J.-I."/>
        </authorList>
    </citation>
    <scope>NUCLEOTIDE SEQUENCE [LARGE SCALE GENOMIC DNA]</scope>
    <source>
        <strain evidence="3 4">P27444</strain>
    </source>
</reference>
<keyword evidence="1" id="KW-0472">Membrane</keyword>
<feature type="transmembrane region" description="Helical" evidence="1">
    <location>
        <begin position="276"/>
        <end position="295"/>
    </location>
</feature>
<evidence type="ECO:0000259" key="2">
    <source>
        <dbReference type="Pfam" id="PF01757"/>
    </source>
</evidence>
<feature type="transmembrane region" description="Helical" evidence="1">
    <location>
        <begin position="94"/>
        <end position="116"/>
    </location>
</feature>